<accession>U6RD05</accession>
<evidence type="ECO:0000256" key="1">
    <source>
        <dbReference type="SAM" id="Phobius"/>
    </source>
</evidence>
<sequence>MFTDSLHIYDMVSAVCSLWIRLIIGFMDNVAFYDCIITFLYFD</sequence>
<reference evidence="2 3" key="1">
    <citation type="submission" date="2013-04" db="EMBL/GenBank/DDBJ databases">
        <title>The Genome Sequence of Bacteroides massiliensis DSM 17679.</title>
        <authorList>
            <consortium name="The Broad Institute Genomics Platform"/>
            <person name="Earl A."/>
            <person name="Ward D."/>
            <person name="Feldgarden M."/>
            <person name="Gevers D."/>
            <person name="Martens E."/>
            <person name="Fenner L."/>
            <person name="Roux V."/>
            <person name="Mallet M.N."/>
            <person name="Raoult D."/>
            <person name="Walker B."/>
            <person name="Young S."/>
            <person name="Zeng Q."/>
            <person name="Gargeya S."/>
            <person name="Fitzgerald M."/>
            <person name="Haas B."/>
            <person name="Abouelleil A."/>
            <person name="Allen A.W."/>
            <person name="Alvarado L."/>
            <person name="Arachchi H.M."/>
            <person name="Berlin A.M."/>
            <person name="Chapman S.B."/>
            <person name="Gainer-Dewar J."/>
            <person name="Goldberg J."/>
            <person name="Griggs A."/>
            <person name="Gujja S."/>
            <person name="Hansen M."/>
            <person name="Howarth C."/>
            <person name="Imamovic A."/>
            <person name="Ireland A."/>
            <person name="Larimer J."/>
            <person name="McCowan C."/>
            <person name="Murphy C."/>
            <person name="Pearson M."/>
            <person name="Poon T.W."/>
            <person name="Priest M."/>
            <person name="Roberts A."/>
            <person name="Saif S."/>
            <person name="Shea T."/>
            <person name="Sisk P."/>
            <person name="Sykes S."/>
            <person name="Wortman J."/>
            <person name="Nusbaum C."/>
            <person name="Birren B."/>
        </authorList>
    </citation>
    <scope>NUCLEOTIDE SEQUENCE [LARGE SCALE GENOMIC DNA]</scope>
    <source>
        <strain evidence="3">B84634 / Timone 84634 / DSM 17679 / JCM 13223</strain>
    </source>
</reference>
<comment type="caution">
    <text evidence="2">The sequence shown here is derived from an EMBL/GenBank/DDBJ whole genome shotgun (WGS) entry which is preliminary data.</text>
</comment>
<keyword evidence="1" id="KW-0472">Membrane</keyword>
<keyword evidence="3" id="KW-1185">Reference proteome</keyword>
<dbReference type="AlphaFoldDB" id="U6RD05"/>
<proteinExistence type="predicted"/>
<gene>
    <name evidence="2" type="ORF">HMPREF1534_02268</name>
</gene>
<name>U6RD05_9BACT</name>
<protein>
    <submittedName>
        <fullName evidence="2">Uncharacterized protein</fullName>
    </submittedName>
</protein>
<keyword evidence="1" id="KW-1133">Transmembrane helix</keyword>
<evidence type="ECO:0000313" key="3">
    <source>
        <dbReference type="Proteomes" id="UP000017831"/>
    </source>
</evidence>
<dbReference type="Proteomes" id="UP000017831">
    <property type="component" value="Unassembled WGS sequence"/>
</dbReference>
<dbReference type="HOGENOM" id="CLU_3229686_0_0_10"/>
<feature type="transmembrane region" description="Helical" evidence="1">
    <location>
        <begin position="20"/>
        <end position="42"/>
    </location>
</feature>
<dbReference type="EMBL" id="AQHY01000026">
    <property type="protein sequence ID" value="EOA54390.1"/>
    <property type="molecule type" value="Genomic_DNA"/>
</dbReference>
<evidence type="ECO:0000313" key="2">
    <source>
        <dbReference type="EMBL" id="EOA54390.1"/>
    </source>
</evidence>
<keyword evidence="1" id="KW-0812">Transmembrane</keyword>
<organism evidence="2 3">
    <name type="scientific">Phocaeicola massiliensis B84634 = Timone 84634 = DSM 17679 = JCM 13223</name>
    <dbReference type="NCBI Taxonomy" id="1121098"/>
    <lineage>
        <taxon>Bacteria</taxon>
        <taxon>Pseudomonadati</taxon>
        <taxon>Bacteroidota</taxon>
        <taxon>Bacteroidia</taxon>
        <taxon>Bacteroidales</taxon>
        <taxon>Bacteroidaceae</taxon>
        <taxon>Phocaeicola</taxon>
    </lineage>
</organism>